<dbReference type="InterPro" id="IPR011677">
    <property type="entry name" value="TCTN1-3_dom"/>
</dbReference>
<dbReference type="GO" id="GO:0030030">
    <property type="term" value="P:cell projection organization"/>
    <property type="evidence" value="ECO:0007669"/>
    <property type="project" value="UniProtKB-KW"/>
</dbReference>
<dbReference type="InterPro" id="IPR040354">
    <property type="entry name" value="TCTN1-3"/>
</dbReference>
<feature type="domain" description="Tectonic-1-3" evidence="2">
    <location>
        <begin position="5"/>
        <end position="150"/>
    </location>
</feature>
<dbReference type="Ensembl" id="ENSEBUT00000004995.1">
    <property type="protein sequence ID" value="ENSEBUP00000004557.1"/>
    <property type="gene ID" value="ENSEBUG00000003200.1"/>
</dbReference>
<dbReference type="GeneTree" id="ENSGT00570000079101"/>
<evidence type="ECO:0000259" key="2">
    <source>
        <dbReference type="Pfam" id="PF07773"/>
    </source>
</evidence>
<evidence type="ECO:0000256" key="1">
    <source>
        <dbReference type="ARBA" id="ARBA00011495"/>
    </source>
</evidence>
<evidence type="ECO:0000313" key="3">
    <source>
        <dbReference type="Ensembl" id="ENSEBUP00000004557.1"/>
    </source>
</evidence>
<comment type="subunit">
    <text evidence="1">Part of the tectonic-like complex (also named B9 complex).</text>
</comment>
<organism evidence="3 4">
    <name type="scientific">Eptatretus burgeri</name>
    <name type="common">Inshore hagfish</name>
    <dbReference type="NCBI Taxonomy" id="7764"/>
    <lineage>
        <taxon>Eukaryota</taxon>
        <taxon>Metazoa</taxon>
        <taxon>Chordata</taxon>
        <taxon>Craniata</taxon>
        <taxon>Vertebrata</taxon>
        <taxon>Cyclostomata</taxon>
        <taxon>Myxini</taxon>
        <taxon>Myxiniformes</taxon>
        <taxon>Myxinidae</taxon>
        <taxon>Eptatretinae</taxon>
        <taxon>Eptatretus</taxon>
    </lineage>
</organism>
<keyword evidence="4" id="KW-1185">Reference proteome</keyword>
<name>A0A8C4NC20_EPTBU</name>
<reference evidence="3" key="1">
    <citation type="submission" date="2025-08" db="UniProtKB">
        <authorList>
            <consortium name="Ensembl"/>
        </authorList>
    </citation>
    <scope>IDENTIFICATION</scope>
</reference>
<dbReference type="PANTHER" id="PTHR14611:SF2">
    <property type="entry name" value="TECTONIC"/>
    <property type="match status" value="1"/>
</dbReference>
<dbReference type="Proteomes" id="UP000694388">
    <property type="component" value="Unplaced"/>
</dbReference>
<dbReference type="AlphaFoldDB" id="A0A8C4NC20"/>
<evidence type="ECO:0000313" key="4">
    <source>
        <dbReference type="Proteomes" id="UP000694388"/>
    </source>
</evidence>
<sequence length="211" mass="22856">MRWHLRVPSGIGGETCARTIATFGEDLITGCTLRVHEKTCSEAQRVITSQLLGHEIPSLLGKFGNSHPTDPDQWLTIFGADSLPNATGTCEDACSLALGVQVQVFWAYTGTVYNPQAHLVTAHYAFSPPVNISCHPFLSLSLTTAISFTDTSQPPPLARSIPAIEDKAPLDFFLPFSGYSNCAATWEVQLAGTRTSFFLTMVTSLLSFCLL</sequence>
<accession>A0A8C4NC20</accession>
<dbReference type="PANTHER" id="PTHR14611">
    <property type="entry name" value="TECTONIC FAMILY MEMBER"/>
    <property type="match status" value="1"/>
</dbReference>
<proteinExistence type="predicted"/>
<protein>
    <recommendedName>
        <fullName evidence="2">Tectonic-1-3 domain-containing protein</fullName>
    </recommendedName>
</protein>
<reference evidence="3" key="2">
    <citation type="submission" date="2025-09" db="UniProtKB">
        <authorList>
            <consortium name="Ensembl"/>
        </authorList>
    </citation>
    <scope>IDENTIFICATION</scope>
</reference>
<dbReference type="Pfam" id="PF07773">
    <property type="entry name" value="TCTN_DUF1619"/>
    <property type="match status" value="1"/>
</dbReference>